<name>A0AAN7WHE4_9PEZI</name>
<feature type="region of interest" description="Disordered" evidence="1">
    <location>
        <begin position="72"/>
        <end position="182"/>
    </location>
</feature>
<feature type="compositionally biased region" description="Polar residues" evidence="1">
    <location>
        <begin position="127"/>
        <end position="141"/>
    </location>
</feature>
<feature type="compositionally biased region" description="Polar residues" evidence="1">
    <location>
        <begin position="91"/>
        <end position="114"/>
    </location>
</feature>
<keyword evidence="2" id="KW-0812">Transmembrane</keyword>
<proteinExistence type="predicted"/>
<comment type="caution">
    <text evidence="3">The sequence shown here is derived from an EMBL/GenBank/DDBJ whole genome shotgun (WGS) entry which is preliminary data.</text>
</comment>
<sequence length="521" mass="50980">MTSDVDVNYSGSRDISSLFSPATINSVINYCPYSTCPYTSMAADALDVDEAGELLTSTVHITVSTPSSAKAQAASAASATPNSPQTPDVATPTTSSPAQVSNDASTAVQTSPQVSIVPGEPAPESQVAGSSKTPSTQVQATQQQSEGSSEPSSLQVQTPEQSSDTVFTTGPSPVSSSENNAGNDAGSVIGAIFGSHTTVTLGAGAQSTAATLSIADAQSVQTASSSPFTFVSIPASSAPPASSNTPTAITIGSVPLTLDSSSGYLIGSQTIVPGSSITLGRGTSTTVVALQTSASHTFLVVGSSTSLIEAPQGSSVESSAAAFTLGAAVLTPFNSIFIVGSQTLSPGSSITVGSGTSTTIVAFHTSASATVLVAGSSTSTLGIGSSTLSASKGPAVITIGSDVISPDPNSAYVIGSQTLSPGSAVTVSGMPYSLAPGGTELVIGTRTEILTTEAGIASYIWSAIGGVATTASSQPGNLGTGLSTASAPTGSQSPPVSGASNLWVGSLTAVLVFAMIALIVA</sequence>
<evidence type="ECO:0000313" key="4">
    <source>
        <dbReference type="Proteomes" id="UP001310594"/>
    </source>
</evidence>
<dbReference type="AlphaFoldDB" id="A0AAN7WHE4"/>
<protein>
    <submittedName>
        <fullName evidence="3">Uncharacterized protein</fullName>
    </submittedName>
</protein>
<reference evidence="3" key="1">
    <citation type="submission" date="2023-08" db="EMBL/GenBank/DDBJ databases">
        <title>Black Yeasts Isolated from many extreme environments.</title>
        <authorList>
            <person name="Coleine C."/>
            <person name="Stajich J.E."/>
            <person name="Selbmann L."/>
        </authorList>
    </citation>
    <scope>NUCLEOTIDE SEQUENCE</scope>
    <source>
        <strain evidence="3">CCFEE 5810</strain>
    </source>
</reference>
<accession>A0AAN7WHE4</accession>
<dbReference type="Proteomes" id="UP001310594">
    <property type="component" value="Unassembled WGS sequence"/>
</dbReference>
<evidence type="ECO:0000256" key="1">
    <source>
        <dbReference type="SAM" id="MobiDB-lite"/>
    </source>
</evidence>
<keyword evidence="2" id="KW-1133">Transmembrane helix</keyword>
<evidence type="ECO:0000313" key="3">
    <source>
        <dbReference type="EMBL" id="KAK5705527.1"/>
    </source>
</evidence>
<feature type="region of interest" description="Disordered" evidence="1">
    <location>
        <begin position="473"/>
        <end position="494"/>
    </location>
</feature>
<feature type="transmembrane region" description="Helical" evidence="2">
    <location>
        <begin position="502"/>
        <end position="520"/>
    </location>
</feature>
<feature type="compositionally biased region" description="Polar residues" evidence="1">
    <location>
        <begin position="156"/>
        <end position="182"/>
    </location>
</feature>
<feature type="compositionally biased region" description="Low complexity" evidence="1">
    <location>
        <begin position="142"/>
        <end position="155"/>
    </location>
</feature>
<gene>
    <name evidence="3" type="ORF">LTR97_002646</name>
</gene>
<organism evidence="3 4">
    <name type="scientific">Elasticomyces elasticus</name>
    <dbReference type="NCBI Taxonomy" id="574655"/>
    <lineage>
        <taxon>Eukaryota</taxon>
        <taxon>Fungi</taxon>
        <taxon>Dikarya</taxon>
        <taxon>Ascomycota</taxon>
        <taxon>Pezizomycotina</taxon>
        <taxon>Dothideomycetes</taxon>
        <taxon>Dothideomycetidae</taxon>
        <taxon>Mycosphaerellales</taxon>
        <taxon>Teratosphaeriaceae</taxon>
        <taxon>Elasticomyces</taxon>
    </lineage>
</organism>
<dbReference type="EMBL" id="JAVRQU010000003">
    <property type="protein sequence ID" value="KAK5705527.1"/>
    <property type="molecule type" value="Genomic_DNA"/>
</dbReference>
<feature type="compositionally biased region" description="Low complexity" evidence="1">
    <location>
        <begin position="72"/>
        <end position="87"/>
    </location>
</feature>
<keyword evidence="2" id="KW-0472">Membrane</keyword>
<evidence type="ECO:0000256" key="2">
    <source>
        <dbReference type="SAM" id="Phobius"/>
    </source>
</evidence>